<name>Q6IJV0_DROME</name>
<evidence type="ECO:0000256" key="1">
    <source>
        <dbReference type="SAM" id="MobiDB-lite"/>
    </source>
</evidence>
<dbReference type="EMBL" id="BK002616">
    <property type="protein sequence ID" value="DAA04122.1"/>
    <property type="molecule type" value="Genomic_DNA"/>
</dbReference>
<evidence type="ECO:0000256" key="2">
    <source>
        <dbReference type="SAM" id="SignalP"/>
    </source>
</evidence>
<proteinExistence type="predicted"/>
<dbReference type="AlphaFoldDB" id="Q6IJV0"/>
<sequence length="173" mass="20095">MAKSVKFLFFPPIFFVRVCVCVFCYRNVDKTTGHVKRQQWTPVPDYFSIPKPRSKSSRQPNKKATMFTSRGNGTGPLSAGLTLKWFRAIRCPWLADCTHLLLLNLLPLDTQYSGCLRDSVQGFRCVALHMTSLRRMDGQFATRMDVLIERCLSRRVQIFCFAYKEYFFPEVTE</sequence>
<accession>Q6IJV0</accession>
<gene>
    <name evidence="3" type="ORF">HDC14169</name>
</gene>
<protein>
    <submittedName>
        <fullName evidence="3">HDC14169</fullName>
    </submittedName>
</protein>
<feature type="signal peptide" evidence="2">
    <location>
        <begin position="1"/>
        <end position="21"/>
    </location>
</feature>
<keyword evidence="2" id="KW-0732">Signal</keyword>
<evidence type="ECO:0000313" key="3">
    <source>
        <dbReference type="EMBL" id="DAA04122.1"/>
    </source>
</evidence>
<reference evidence="3" key="1">
    <citation type="journal article" date="2003" name="Genome Biol.">
        <title>An integrated gene annotation and transcriptional profiling approach towards the full gene content of the Drosophila genome.</title>
        <authorList>
            <person name="Hild M."/>
            <person name="Beckmann B."/>
            <person name="Haas S.A."/>
            <person name="Koch B."/>
            <person name="Solovyev V."/>
            <person name="Busold C."/>
            <person name="Fellenberg K."/>
            <person name="Boutros M."/>
            <person name="Vingron M."/>
            <person name="Sauer F."/>
            <person name="Hoheisel J.D."/>
            <person name="Paro R."/>
        </authorList>
    </citation>
    <scope>NUCLEOTIDE SEQUENCE</scope>
</reference>
<feature type="chain" id="PRO_5004274571" evidence="2">
    <location>
        <begin position="22"/>
        <end position="173"/>
    </location>
</feature>
<organism evidence="3">
    <name type="scientific">Drosophila melanogaster</name>
    <name type="common">Fruit fly</name>
    <dbReference type="NCBI Taxonomy" id="7227"/>
    <lineage>
        <taxon>Eukaryota</taxon>
        <taxon>Metazoa</taxon>
        <taxon>Ecdysozoa</taxon>
        <taxon>Arthropoda</taxon>
        <taxon>Hexapoda</taxon>
        <taxon>Insecta</taxon>
        <taxon>Pterygota</taxon>
        <taxon>Neoptera</taxon>
        <taxon>Endopterygota</taxon>
        <taxon>Diptera</taxon>
        <taxon>Brachycera</taxon>
        <taxon>Muscomorpha</taxon>
        <taxon>Ephydroidea</taxon>
        <taxon>Drosophilidae</taxon>
        <taxon>Drosophila</taxon>
        <taxon>Sophophora</taxon>
    </lineage>
</organism>
<feature type="region of interest" description="Disordered" evidence="1">
    <location>
        <begin position="47"/>
        <end position="69"/>
    </location>
</feature>